<evidence type="ECO:0000313" key="2">
    <source>
        <dbReference type="EMBL" id="UXY24991.1"/>
    </source>
</evidence>
<geneLocation type="plasmid" evidence="2 3">
    <name>punmamed2</name>
</geneLocation>
<feature type="region of interest" description="Disordered" evidence="1">
    <location>
        <begin position="128"/>
        <end position="149"/>
    </location>
</feature>
<sequence>MWALASIFALRGLTLRPIVHNHPPQYQFNPALHLHATLPAPTPGRRRPRPRQRPPTPALTRRPAWSSPPALRVRRGLDRPPGRTHRPRPEREGRTALLLAAVATAATTMLKAGAWQLTANRQPVLIHDDAQQTGSSAADNVVPLRRPRT</sequence>
<keyword evidence="2" id="KW-0614">Plasmid</keyword>
<accession>A0ABY6EE50</accession>
<name>A0ABY6EE50_9ACTN</name>
<dbReference type="RefSeq" id="WP_263235263.1">
    <property type="nucleotide sequence ID" value="NZ_CP106794.1"/>
</dbReference>
<feature type="region of interest" description="Disordered" evidence="1">
    <location>
        <begin position="36"/>
        <end position="95"/>
    </location>
</feature>
<proteinExistence type="predicted"/>
<evidence type="ECO:0000256" key="1">
    <source>
        <dbReference type="SAM" id="MobiDB-lite"/>
    </source>
</evidence>
<evidence type="ECO:0000313" key="3">
    <source>
        <dbReference type="Proteomes" id="UP001061298"/>
    </source>
</evidence>
<feature type="compositionally biased region" description="Basic and acidic residues" evidence="1">
    <location>
        <begin position="75"/>
        <end position="94"/>
    </location>
</feature>
<keyword evidence="3" id="KW-1185">Reference proteome</keyword>
<protein>
    <submittedName>
        <fullName evidence="2">Uncharacterized protein</fullName>
    </submittedName>
</protein>
<gene>
    <name evidence="2" type="ORF">N8I84_41920</name>
</gene>
<dbReference type="Proteomes" id="UP001061298">
    <property type="component" value="Plasmid punmamed2"/>
</dbReference>
<reference evidence="2" key="1">
    <citation type="submission" date="2022-10" db="EMBL/GenBank/DDBJ databases">
        <authorList>
            <person name="Mo P."/>
        </authorList>
    </citation>
    <scope>NUCLEOTIDE SEQUENCE</scope>
    <source>
        <strain evidence="2">HUAS 13-4</strain>
        <plasmid evidence="2">punmamed2</plasmid>
    </source>
</reference>
<dbReference type="EMBL" id="CP106794">
    <property type="protein sequence ID" value="UXY24991.1"/>
    <property type="molecule type" value="Genomic_DNA"/>
</dbReference>
<organism evidence="2 3">
    <name type="scientific">Streptomyces cynarae</name>
    <dbReference type="NCBI Taxonomy" id="2981134"/>
    <lineage>
        <taxon>Bacteria</taxon>
        <taxon>Bacillati</taxon>
        <taxon>Actinomycetota</taxon>
        <taxon>Actinomycetes</taxon>
        <taxon>Kitasatosporales</taxon>
        <taxon>Streptomycetaceae</taxon>
        <taxon>Streptomyces</taxon>
    </lineage>
</organism>